<dbReference type="PANTHER" id="PTHR42928">
    <property type="entry name" value="TRICARBOXYLATE-BINDING PROTEIN"/>
    <property type="match status" value="1"/>
</dbReference>
<accession>A0ABV8B8B6</accession>
<gene>
    <name evidence="2" type="ORF">ACFOU2_20535</name>
</gene>
<dbReference type="InterPro" id="IPR005064">
    <property type="entry name" value="BUG"/>
</dbReference>
<proteinExistence type="inferred from homology"/>
<protein>
    <submittedName>
        <fullName evidence="2">Uncharacterized protein</fullName>
    </submittedName>
</protein>
<reference evidence="3" key="1">
    <citation type="journal article" date="2019" name="Int. J. Syst. Evol. Microbiol.">
        <title>The Global Catalogue of Microorganisms (GCM) 10K type strain sequencing project: providing services to taxonomists for standard genome sequencing and annotation.</title>
        <authorList>
            <consortium name="The Broad Institute Genomics Platform"/>
            <consortium name="The Broad Institute Genome Sequencing Center for Infectious Disease"/>
            <person name="Wu L."/>
            <person name="Ma J."/>
        </authorList>
    </citation>
    <scope>NUCLEOTIDE SEQUENCE [LARGE SCALE GENOMIC DNA]</scope>
    <source>
        <strain evidence="3">CCUG 61889</strain>
    </source>
</reference>
<dbReference type="InterPro" id="IPR042100">
    <property type="entry name" value="Bug_dom1"/>
</dbReference>
<keyword evidence="3" id="KW-1185">Reference proteome</keyword>
<dbReference type="PANTHER" id="PTHR42928:SF3">
    <property type="entry name" value="UPF0065 PROTEIN YFLP"/>
    <property type="match status" value="1"/>
</dbReference>
<comment type="similarity">
    <text evidence="1">Belongs to the UPF0065 (bug) family.</text>
</comment>
<dbReference type="Proteomes" id="UP001595752">
    <property type="component" value="Unassembled WGS sequence"/>
</dbReference>
<name>A0ABV8B8B6_9BACI</name>
<evidence type="ECO:0000256" key="1">
    <source>
        <dbReference type="ARBA" id="ARBA00006987"/>
    </source>
</evidence>
<organism evidence="2 3">
    <name type="scientific">Bacillus songklensis</name>
    <dbReference type="NCBI Taxonomy" id="1069116"/>
    <lineage>
        <taxon>Bacteria</taxon>
        <taxon>Bacillati</taxon>
        <taxon>Bacillota</taxon>
        <taxon>Bacilli</taxon>
        <taxon>Bacillales</taxon>
        <taxon>Bacillaceae</taxon>
        <taxon>Bacillus</taxon>
    </lineage>
</organism>
<evidence type="ECO:0000313" key="2">
    <source>
        <dbReference type="EMBL" id="MFC3885729.1"/>
    </source>
</evidence>
<evidence type="ECO:0000313" key="3">
    <source>
        <dbReference type="Proteomes" id="UP001595752"/>
    </source>
</evidence>
<sequence>MQTILNGKSIVKEPIVVRNKAGGGGEAGWKYVKQQDGHVLAMNSSLLITNHLLGRSQLTYKEFTPIATIAKEWEVVVVSRDSSIHGAKELMDRLKKDAKTIRIGISPWLGNDDHLSFVQASKAFGINPAELEFFVYKNSGDVVKADSFSGTQQLIVL</sequence>
<comment type="caution">
    <text evidence="2">The sequence shown here is derived from an EMBL/GenBank/DDBJ whole genome shotgun (WGS) entry which is preliminary data.</text>
</comment>
<dbReference type="Gene3D" id="3.40.190.150">
    <property type="entry name" value="Bordetella uptake gene, domain 1"/>
    <property type="match status" value="1"/>
</dbReference>
<dbReference type="EMBL" id="JBHRZT010000072">
    <property type="protein sequence ID" value="MFC3885729.1"/>
    <property type="molecule type" value="Genomic_DNA"/>
</dbReference>